<dbReference type="Pfam" id="PF04965">
    <property type="entry name" value="GPW_gp25"/>
    <property type="match status" value="1"/>
</dbReference>
<dbReference type="SUPFAM" id="SSF160719">
    <property type="entry name" value="gpW/gp25-like"/>
    <property type="match status" value="1"/>
</dbReference>
<gene>
    <name evidence="2" type="ORF">PT85_03645</name>
</gene>
<dbReference type="Gene3D" id="3.10.450.40">
    <property type="match status" value="1"/>
</dbReference>
<protein>
    <submittedName>
        <fullName evidence="2">Baseplate assembly protein</fullName>
    </submittedName>
</protein>
<dbReference type="EMBL" id="JTAK01000001">
    <property type="protein sequence ID" value="KHO66653.1"/>
    <property type="molecule type" value="Genomic_DNA"/>
</dbReference>
<dbReference type="InterPro" id="IPR007048">
    <property type="entry name" value="IraD/Gp25-like"/>
</dbReference>
<comment type="caution">
    <text evidence="2">The sequence shown here is derived from an EMBL/GenBank/DDBJ whole genome shotgun (WGS) entry which is preliminary data.</text>
</comment>
<feature type="domain" description="IraD/Gp25-like" evidence="1">
    <location>
        <begin position="14"/>
        <end position="102"/>
    </location>
</feature>
<reference evidence="2 3" key="1">
    <citation type="submission" date="2014-11" db="EMBL/GenBank/DDBJ databases">
        <title>Genome sequence of Pseudomonas tuomuerensis JCM 14085.</title>
        <authorList>
            <person name="Shin S.-K."/>
            <person name="Yi H."/>
        </authorList>
    </citation>
    <scope>NUCLEOTIDE SEQUENCE [LARGE SCALE GENOMIC DNA]</scope>
    <source>
        <strain evidence="2 3">JCM 14085</strain>
    </source>
</reference>
<dbReference type="OrthoDB" id="9802846at2"/>
<evidence type="ECO:0000313" key="2">
    <source>
        <dbReference type="EMBL" id="KHO66653.1"/>
    </source>
</evidence>
<dbReference type="RefSeq" id="WP_039605932.1">
    <property type="nucleotide sequence ID" value="NZ_FMUP01000005.1"/>
</dbReference>
<evidence type="ECO:0000313" key="3">
    <source>
        <dbReference type="Proteomes" id="UP000030980"/>
    </source>
</evidence>
<dbReference type="STRING" id="706570.PT85_03645"/>
<dbReference type="Proteomes" id="UP000030980">
    <property type="component" value="Unassembled WGS sequence"/>
</dbReference>
<organism evidence="2 3">
    <name type="scientific">Pseudomonas flexibilis</name>
    <dbReference type="NCBI Taxonomy" id="706570"/>
    <lineage>
        <taxon>Bacteria</taxon>
        <taxon>Pseudomonadati</taxon>
        <taxon>Pseudomonadota</taxon>
        <taxon>Gammaproteobacteria</taxon>
        <taxon>Pseudomonadales</taxon>
        <taxon>Pseudomonadaceae</taxon>
        <taxon>Pseudomonas</taxon>
    </lineage>
</organism>
<sequence>MTGMSATTGRALTEREHLAQSIADILTTPLNTRIMRRDYGSLLPDLIDWPLNGQTTLQAYAAIVMALMRWEPRISLSAVALSLGERPGQALLDLDGQRVDTNERLNLRVPLQMGAMA</sequence>
<accession>A0A0B3BQB3</accession>
<name>A0A0B3BQB3_9PSED</name>
<dbReference type="AlphaFoldDB" id="A0A0B3BQB3"/>
<evidence type="ECO:0000259" key="1">
    <source>
        <dbReference type="Pfam" id="PF04965"/>
    </source>
</evidence>
<keyword evidence="3" id="KW-1185">Reference proteome</keyword>
<proteinExistence type="predicted"/>